<dbReference type="KEGG" id="tbd:Tbd_2650"/>
<comment type="similarity">
    <text evidence="2">Belongs to the CsoS2 family.</text>
</comment>
<dbReference type="EMBL" id="CP000116">
    <property type="protein sequence ID" value="AAZ98603.1"/>
    <property type="molecule type" value="Genomic_DNA"/>
</dbReference>
<reference evidence="4 5" key="1">
    <citation type="journal article" date="2006" name="J. Bacteriol.">
        <title>The genome sequence of the obligately chemolithoautotrophic, facultatively anaerobic bacterium Thiobacillus denitrificans.</title>
        <authorList>
            <person name="Beller H.R."/>
            <person name="Chain P.S."/>
            <person name="Letain T.E."/>
            <person name="Chakicherla A."/>
            <person name="Larimer F.W."/>
            <person name="Richardson P.M."/>
            <person name="Coleman M.A."/>
            <person name="Wood A.P."/>
            <person name="Kelly D.P."/>
        </authorList>
    </citation>
    <scope>NUCLEOTIDE SEQUENCE [LARGE SCALE GENOMIC DNA]</scope>
    <source>
        <strain evidence="4 5">ATCC 25259</strain>
    </source>
</reference>
<evidence type="ECO:0000313" key="5">
    <source>
        <dbReference type="Proteomes" id="UP000008291"/>
    </source>
</evidence>
<feature type="region of interest" description="Disordered" evidence="3">
    <location>
        <begin position="185"/>
        <end position="218"/>
    </location>
</feature>
<feature type="region of interest" description="Disordered" evidence="3">
    <location>
        <begin position="558"/>
        <end position="577"/>
    </location>
</feature>
<dbReference type="RefSeq" id="WP_011313162.1">
    <property type="nucleotide sequence ID" value="NC_007404.1"/>
</dbReference>
<feature type="compositionally biased region" description="Polar residues" evidence="3">
    <location>
        <begin position="133"/>
        <end position="144"/>
    </location>
</feature>
<feature type="compositionally biased region" description="Low complexity" evidence="3">
    <location>
        <begin position="192"/>
        <end position="213"/>
    </location>
</feature>
<dbReference type="InterPro" id="IPR020990">
    <property type="entry name" value="CSOS2/2B"/>
</dbReference>
<evidence type="ECO:0000256" key="1">
    <source>
        <dbReference type="ARBA" id="ARBA00022737"/>
    </source>
</evidence>
<feature type="region of interest" description="Disordered" evidence="3">
    <location>
        <begin position="106"/>
        <end position="144"/>
    </location>
</feature>
<sequence>MSEATATATGERLSGREAALARRRALSIHGKSALQSGQAAKPRSATEARLAARATPPASTPAASAAPAASCGCQHGETFAARVEEARPAAAPVAPAPISAVRKRRIEQSQKGRGDAPPCRPCGRVKPEPPKVQTGTTLAGSTVTGNQVERTTRVTGNESGTCRTVTGTEYVGAEQFGEFCGTLPEPAPAKVGQTSTSRGRRVTGTEVGRSTRVTGDETGTCKRVTGTEYLAAEQAGEFCGTTPEPRPEKAVMGMTAARNAVSGSDLARNVNVTGGEAGAARSITGSAYADGSARSTTEGRGPKKVETRRTGAGATVSGTLPGRSSKLSGDEPGACARVTGSDYVNTEEFVSFCRTEPYQSPAKVGVSRTFAGQDVSGTQVGRAARVTGDEHGTCKPVTGTSYIGAEQYAEFCAARTAAEAINRARLSRNADLTGIQPGPDAKMTGNERGTCQPVSGTPYLGEGQAAAVCGGAPMARAYRSRGPEGTQAPASITGNAMDAGQGGNRTGDFSVMSPARAAASSEARRVTGSAYGVGGRVTGPLTRATGLVSGTPEFRYRDEAGPAPVPAAPVPAAPEPVAEAAPDRITGEGRERRITGDAWDRGGRVTGTEGPATRRNPTQRGDARGNGVGARAFRDVETPAPPASRITGSAGNASAGATITVSGGARG</sequence>
<dbReference type="HOGENOM" id="CLU_016451_1_0_4"/>
<feature type="region of interest" description="Disordered" evidence="3">
    <location>
        <begin position="28"/>
        <end position="71"/>
    </location>
</feature>
<protein>
    <submittedName>
        <fullName evidence="4">Carboxysome structural protein CsoS2</fullName>
    </submittedName>
</protein>
<gene>
    <name evidence="4" type="ordered locus">Tbd_2650</name>
</gene>
<dbReference type="GO" id="GO:0043886">
    <property type="term" value="F:structural constituent of carboxysome shell"/>
    <property type="evidence" value="ECO:0007669"/>
    <property type="project" value="InterPro"/>
</dbReference>
<feature type="compositionally biased region" description="Basic and acidic residues" evidence="3">
    <location>
        <begin position="300"/>
        <end position="309"/>
    </location>
</feature>
<feature type="region of interest" description="Disordered" evidence="3">
    <location>
        <begin position="288"/>
        <end position="333"/>
    </location>
</feature>
<feature type="compositionally biased region" description="Low complexity" evidence="3">
    <location>
        <begin position="43"/>
        <end position="70"/>
    </location>
</feature>
<dbReference type="Pfam" id="PF12288">
    <property type="entry name" value="CsoS2_M"/>
    <property type="match status" value="1"/>
</dbReference>
<evidence type="ECO:0000256" key="2">
    <source>
        <dbReference type="ARBA" id="ARBA00024044"/>
    </source>
</evidence>
<accession>Q3SFK6</accession>
<keyword evidence="1" id="KW-0677">Repeat</keyword>
<evidence type="ECO:0000256" key="3">
    <source>
        <dbReference type="SAM" id="MobiDB-lite"/>
    </source>
</evidence>
<name>Q3SFK6_THIDA</name>
<feature type="region of interest" description="Disordered" evidence="3">
    <location>
        <begin position="593"/>
        <end position="667"/>
    </location>
</feature>
<feature type="compositionally biased region" description="Low complexity" evidence="3">
    <location>
        <begin position="646"/>
        <end position="660"/>
    </location>
</feature>
<dbReference type="OrthoDB" id="543713at2"/>
<dbReference type="STRING" id="292415.Tbd_2650"/>
<feature type="compositionally biased region" description="Basic and acidic residues" evidence="3">
    <location>
        <begin position="593"/>
        <end position="603"/>
    </location>
</feature>
<dbReference type="AlphaFoldDB" id="Q3SFK6"/>
<dbReference type="Proteomes" id="UP000008291">
    <property type="component" value="Chromosome"/>
</dbReference>
<evidence type="ECO:0000313" key="4">
    <source>
        <dbReference type="EMBL" id="AAZ98603.1"/>
    </source>
</evidence>
<keyword evidence="5" id="KW-1185">Reference proteome</keyword>
<organism evidence="4 5">
    <name type="scientific">Thiobacillus denitrificans (strain ATCC 25259 / T1)</name>
    <dbReference type="NCBI Taxonomy" id="292415"/>
    <lineage>
        <taxon>Bacteria</taxon>
        <taxon>Pseudomonadati</taxon>
        <taxon>Pseudomonadota</taxon>
        <taxon>Betaproteobacteria</taxon>
        <taxon>Nitrosomonadales</taxon>
        <taxon>Thiobacillaceae</taxon>
        <taxon>Thiobacillus</taxon>
    </lineage>
</organism>
<feature type="compositionally biased region" description="Pro residues" evidence="3">
    <location>
        <begin position="563"/>
        <end position="574"/>
    </location>
</feature>
<proteinExistence type="inferred from homology"/>
<dbReference type="eggNOG" id="ENOG502Z8T4">
    <property type="taxonomic scope" value="Bacteria"/>
</dbReference>